<keyword evidence="2" id="KW-1185">Reference proteome</keyword>
<comment type="caution">
    <text evidence="1">The sequence shown here is derived from an EMBL/GenBank/DDBJ whole genome shotgun (WGS) entry which is preliminary data.</text>
</comment>
<name>A0ACB5TQ75_CANBO</name>
<protein>
    <submittedName>
        <fullName evidence="1">Unnamed protein product</fullName>
    </submittedName>
</protein>
<reference evidence="1" key="1">
    <citation type="submission" date="2023-04" db="EMBL/GenBank/DDBJ databases">
        <title>Candida boidinii NBRC 1967.</title>
        <authorList>
            <person name="Ichikawa N."/>
            <person name="Sato H."/>
            <person name="Tonouchi N."/>
        </authorList>
    </citation>
    <scope>NUCLEOTIDE SEQUENCE</scope>
    <source>
        <strain evidence="1">NBRC 1967</strain>
    </source>
</reference>
<organism evidence="1 2">
    <name type="scientific">Candida boidinii</name>
    <name type="common">Yeast</name>
    <dbReference type="NCBI Taxonomy" id="5477"/>
    <lineage>
        <taxon>Eukaryota</taxon>
        <taxon>Fungi</taxon>
        <taxon>Dikarya</taxon>
        <taxon>Ascomycota</taxon>
        <taxon>Saccharomycotina</taxon>
        <taxon>Pichiomycetes</taxon>
        <taxon>Pichiales</taxon>
        <taxon>Pichiaceae</taxon>
        <taxon>Ogataea</taxon>
        <taxon>Ogataea/Candida clade</taxon>
    </lineage>
</organism>
<evidence type="ECO:0000313" key="2">
    <source>
        <dbReference type="Proteomes" id="UP001165101"/>
    </source>
</evidence>
<sequence>MSTPDMEDPERLSLIERAISIKSNVSRKTVIVDPSSEIAGVVANEIAAENFENELDEDPAFLEYEYGATGSRTGNSINQDISETNSTITTDDEGDGYMVPKSELIPILVALFSLVFLSALDATILSTLMTVIASELNAIQSITWIATSYLLTCSVFQPLFGKISDIFGRKPILIICIVLFSIGCFFCAVSTTVTTFVFARGLTGLAGGLNTVGTIILSDLVSLRKRGLLQGYANCFYAFGSAVGGSLGGWIAHQYGWRMAFWVQIPICLICLFLVLKFMHLPPISQHEGKTFKEKLARVDFLGSLLLVLSLVSFMLATSFAGKRFAFYSKEFVLLILVSGLLLGLFAYVELKIAKEPIIPVKLLADRSVLGASLSNWFGCMFAFSLVYYYPIYLSTVLRLNSAQIGTRMIPTIVTSSMASVAAGLYMKSTGRYYTFTNLYILIGLFGILILIARTFPFGLTTSPTTIEQYFMLVLSNSSFGAMITVTLLALIAAVPVAQQASTTSIQYAFRSTGSTMGVTIASTIFTTILKSRLATMVPAAAPKGTSLEEIAKIISKATENAEYIFDGAPKWAYDALRECYAIGCWYTYIFAAAASFLCLCSTLMIKEYKLHTSVNRK</sequence>
<proteinExistence type="predicted"/>
<dbReference type="Proteomes" id="UP001165101">
    <property type="component" value="Unassembled WGS sequence"/>
</dbReference>
<evidence type="ECO:0000313" key="1">
    <source>
        <dbReference type="EMBL" id="GME92986.1"/>
    </source>
</evidence>
<dbReference type="EMBL" id="BSXV01001477">
    <property type="protein sequence ID" value="GME92986.1"/>
    <property type="molecule type" value="Genomic_DNA"/>
</dbReference>
<gene>
    <name evidence="1" type="ORF">Cboi01_000296200</name>
</gene>
<accession>A0ACB5TQ75</accession>